<dbReference type="Proteomes" id="UP000176405">
    <property type="component" value="Unassembled WGS sequence"/>
</dbReference>
<evidence type="ECO:0000256" key="1">
    <source>
        <dbReference type="SAM" id="Phobius"/>
    </source>
</evidence>
<dbReference type="InterPro" id="IPR043713">
    <property type="entry name" value="DUF5654"/>
</dbReference>
<organism evidence="2 3">
    <name type="scientific">Candidatus Daviesbacteria bacterium RIFCSPHIGHO2_12_FULL_43_11</name>
    <dbReference type="NCBI Taxonomy" id="1797780"/>
    <lineage>
        <taxon>Bacteria</taxon>
        <taxon>Candidatus Daviesiibacteriota</taxon>
    </lineage>
</organism>
<evidence type="ECO:0000313" key="3">
    <source>
        <dbReference type="Proteomes" id="UP000176405"/>
    </source>
</evidence>
<sequence length="92" mass="10293">MVKKSQVKKQEDKKFHQELISQMLTLATTGFGLVAALAWNQTIQDFVKAFIEPRIPGSGLLSRLIYAILITGLAVFITYQLSRLASHFGARK</sequence>
<dbReference type="EMBL" id="MFDH01000032">
    <property type="protein sequence ID" value="OGE34809.1"/>
    <property type="molecule type" value="Genomic_DNA"/>
</dbReference>
<protein>
    <submittedName>
        <fullName evidence="2">Uncharacterized protein</fullName>
    </submittedName>
</protein>
<name>A0A1F5K1M6_9BACT</name>
<dbReference type="Pfam" id="PF18898">
    <property type="entry name" value="DUF5654"/>
    <property type="match status" value="1"/>
</dbReference>
<dbReference type="STRING" id="1797780.A3E45_02435"/>
<evidence type="ECO:0000313" key="2">
    <source>
        <dbReference type="EMBL" id="OGE34809.1"/>
    </source>
</evidence>
<comment type="caution">
    <text evidence="2">The sequence shown here is derived from an EMBL/GenBank/DDBJ whole genome shotgun (WGS) entry which is preliminary data.</text>
</comment>
<feature type="transmembrane region" description="Helical" evidence="1">
    <location>
        <begin position="60"/>
        <end position="82"/>
    </location>
</feature>
<gene>
    <name evidence="2" type="ORF">A3E45_02435</name>
</gene>
<accession>A0A1F5K1M6</accession>
<reference evidence="2 3" key="1">
    <citation type="journal article" date="2016" name="Nat. Commun.">
        <title>Thousands of microbial genomes shed light on interconnected biogeochemical processes in an aquifer system.</title>
        <authorList>
            <person name="Anantharaman K."/>
            <person name="Brown C.T."/>
            <person name="Hug L.A."/>
            <person name="Sharon I."/>
            <person name="Castelle C.J."/>
            <person name="Probst A.J."/>
            <person name="Thomas B.C."/>
            <person name="Singh A."/>
            <person name="Wilkins M.J."/>
            <person name="Karaoz U."/>
            <person name="Brodie E.L."/>
            <person name="Williams K.H."/>
            <person name="Hubbard S.S."/>
            <person name="Banfield J.F."/>
        </authorList>
    </citation>
    <scope>NUCLEOTIDE SEQUENCE [LARGE SCALE GENOMIC DNA]</scope>
</reference>
<feature type="transmembrane region" description="Helical" evidence="1">
    <location>
        <begin position="20"/>
        <end position="40"/>
    </location>
</feature>
<keyword evidence="1" id="KW-0472">Membrane</keyword>
<proteinExistence type="predicted"/>
<keyword evidence="1" id="KW-0812">Transmembrane</keyword>
<keyword evidence="1" id="KW-1133">Transmembrane helix</keyword>
<dbReference type="AlphaFoldDB" id="A0A1F5K1M6"/>